<dbReference type="InterPro" id="IPR050082">
    <property type="entry name" value="RNA_methyltr_RlmE"/>
</dbReference>
<comment type="catalytic activity">
    <reaction evidence="8 9">
        <text>cytidine(32)/guanosine(34) in tRNA + 2 S-adenosyl-L-methionine = 2'-O-methylcytidine(32)/2'-O-methylguanosine(34) in tRNA + 2 S-adenosyl-L-homocysteine + 2 H(+)</text>
        <dbReference type="Rhea" id="RHEA:42396"/>
        <dbReference type="Rhea" id="RHEA-COMP:10246"/>
        <dbReference type="Rhea" id="RHEA-COMP:10247"/>
        <dbReference type="ChEBI" id="CHEBI:15378"/>
        <dbReference type="ChEBI" id="CHEBI:57856"/>
        <dbReference type="ChEBI" id="CHEBI:59789"/>
        <dbReference type="ChEBI" id="CHEBI:74269"/>
        <dbReference type="ChEBI" id="CHEBI:74445"/>
        <dbReference type="ChEBI" id="CHEBI:74495"/>
        <dbReference type="ChEBI" id="CHEBI:82748"/>
        <dbReference type="EC" id="2.1.1.205"/>
    </reaction>
</comment>
<dbReference type="PANTHER" id="PTHR10920">
    <property type="entry name" value="RIBOSOMAL RNA METHYLTRANSFERASE"/>
    <property type="match status" value="1"/>
</dbReference>
<dbReference type="OrthoDB" id="289250at2759"/>
<evidence type="ECO:0000256" key="8">
    <source>
        <dbReference type="ARBA" id="ARBA00048902"/>
    </source>
</evidence>
<evidence type="ECO:0000256" key="5">
    <source>
        <dbReference type="ARBA" id="ARBA00022679"/>
    </source>
</evidence>
<feature type="binding site" evidence="9">
    <location>
        <position position="81"/>
    </location>
    <ligand>
        <name>S-adenosyl-L-methionine</name>
        <dbReference type="ChEBI" id="CHEBI:59789"/>
    </ligand>
</feature>
<keyword evidence="7 9" id="KW-0819">tRNA processing</keyword>
<dbReference type="GO" id="GO:0002128">
    <property type="term" value="P:tRNA nucleoside ribose methylation"/>
    <property type="evidence" value="ECO:0007669"/>
    <property type="project" value="UniProtKB-UniRule"/>
</dbReference>
<dbReference type="InterPro" id="IPR015507">
    <property type="entry name" value="rRNA-MeTfrase_E"/>
</dbReference>
<dbReference type="GO" id="GO:0106340">
    <property type="term" value="F:tRNA (guanosine(34)-2'-O)-methyltransferase activity"/>
    <property type="evidence" value="ECO:0007669"/>
    <property type="project" value="UniProtKB-ARBA"/>
</dbReference>
<dbReference type="EnsemblMetazoa" id="AATE015697-RA">
    <property type="protein sequence ID" value="AATE015697-PA.1"/>
    <property type="gene ID" value="AATE015697"/>
</dbReference>
<dbReference type="HAMAP" id="MF_03162">
    <property type="entry name" value="RNA_methyltr_E_TRM7"/>
    <property type="match status" value="1"/>
</dbReference>
<dbReference type="HAMAP" id="MF_01547">
    <property type="entry name" value="RNA_methyltr_E"/>
    <property type="match status" value="1"/>
</dbReference>
<dbReference type="VEuPathDB" id="VectorBase:AATE015697"/>
<dbReference type="SUPFAM" id="SSF53335">
    <property type="entry name" value="S-adenosyl-L-methionine-dependent methyltransferases"/>
    <property type="match status" value="1"/>
</dbReference>
<dbReference type="EnsemblMetazoa" id="ENSAATROPT003601">
    <property type="protein sequence ID" value="ENSAATROPP003459"/>
    <property type="gene ID" value="ENSAATROPG002851"/>
</dbReference>
<organism evidence="11">
    <name type="scientific">Anopheles atroparvus</name>
    <name type="common">European mosquito</name>
    <dbReference type="NCBI Taxonomy" id="41427"/>
    <lineage>
        <taxon>Eukaryota</taxon>
        <taxon>Metazoa</taxon>
        <taxon>Ecdysozoa</taxon>
        <taxon>Arthropoda</taxon>
        <taxon>Hexapoda</taxon>
        <taxon>Insecta</taxon>
        <taxon>Pterygota</taxon>
        <taxon>Neoptera</taxon>
        <taxon>Endopterygota</taxon>
        <taxon>Diptera</taxon>
        <taxon>Nematocera</taxon>
        <taxon>Culicoidea</taxon>
        <taxon>Culicidae</taxon>
        <taxon>Anophelinae</taxon>
        <taxon>Anopheles</taxon>
    </lineage>
</organism>
<dbReference type="InterPro" id="IPR029063">
    <property type="entry name" value="SAM-dependent_MTases_sf"/>
</dbReference>
<keyword evidence="3 9" id="KW-0963">Cytoplasm</keyword>
<evidence type="ECO:0000256" key="3">
    <source>
        <dbReference type="ARBA" id="ARBA00022490"/>
    </source>
</evidence>
<dbReference type="AlphaFoldDB" id="A0A182JCV3"/>
<feature type="domain" description="Ribosomal RNA methyltransferase FtsJ" evidence="10">
    <location>
        <begin position="21"/>
        <end position="205"/>
    </location>
</feature>
<evidence type="ECO:0000313" key="11">
    <source>
        <dbReference type="EnsemblMetazoa" id="AATE015697-PA.1"/>
    </source>
</evidence>
<evidence type="ECO:0000256" key="6">
    <source>
        <dbReference type="ARBA" id="ARBA00022691"/>
    </source>
</evidence>
<reference evidence="12" key="1">
    <citation type="submission" date="2021-09" db="EMBL/GenBank/DDBJ databases">
        <authorList>
            <consortium name="Infravec"/>
            <person name="Campbell I L."/>
            <person name="Maslen G."/>
            <person name="Yates A."/>
        </authorList>
    </citation>
    <scope>NUCLEOTIDE SEQUENCE [LARGE SCALE GENOMIC DNA]</scope>
    <source>
        <strain evidence="12">Infravec2 EBRE</strain>
    </source>
</reference>
<keyword evidence="6 9" id="KW-0949">S-adenosyl-L-methionine</keyword>
<dbReference type="GO" id="GO:0005634">
    <property type="term" value="C:nucleus"/>
    <property type="evidence" value="ECO:0007669"/>
    <property type="project" value="UniProtKB-SubCell"/>
</dbReference>
<dbReference type="InterPro" id="IPR002877">
    <property type="entry name" value="RNA_MeTrfase_FtsJ_dom"/>
</dbReference>
<dbReference type="PANTHER" id="PTHR10920:SF12">
    <property type="entry name" value="TRNA (CYTIDINE(32)_GUANOSINE(34)-2'-O)-METHYLTRANSFERASE-RELATED"/>
    <property type="match status" value="1"/>
</dbReference>
<proteinExistence type="inferred from homology"/>
<feature type="binding site" evidence="9">
    <location>
        <position position="123"/>
    </location>
    <ligand>
        <name>S-adenosyl-L-methionine</name>
        <dbReference type="ChEBI" id="CHEBI:59789"/>
    </ligand>
</feature>
<feature type="binding site" evidence="9">
    <location>
        <position position="53"/>
    </location>
    <ligand>
        <name>S-adenosyl-L-methionine</name>
        <dbReference type="ChEBI" id="CHEBI:59789"/>
    </ligand>
</feature>
<comment type="similarity">
    <text evidence="9">Belongs to the class I-like SAM-binding methyltransferase superfamily. RNA methyltransferase RlmE family. TRM7 subfamily.</text>
</comment>
<evidence type="ECO:0000256" key="9">
    <source>
        <dbReference type="HAMAP-Rule" id="MF_03162"/>
    </source>
</evidence>
<dbReference type="EC" id="2.1.1.205" evidence="9"/>
<dbReference type="Pfam" id="PF01728">
    <property type="entry name" value="FtsJ"/>
    <property type="match status" value="1"/>
</dbReference>
<dbReference type="GO" id="GO:0002181">
    <property type="term" value="P:cytoplasmic translation"/>
    <property type="evidence" value="ECO:0007669"/>
    <property type="project" value="UniProtKB-UniRule"/>
</dbReference>
<keyword evidence="12" id="KW-1185">Reference proteome</keyword>
<evidence type="ECO:0000256" key="1">
    <source>
        <dbReference type="ARBA" id="ARBA00004123"/>
    </source>
</evidence>
<evidence type="ECO:0000256" key="2">
    <source>
        <dbReference type="ARBA" id="ARBA00004496"/>
    </source>
</evidence>
<name>A0A182JCV3_ANOAO</name>
<dbReference type="Gene3D" id="3.40.50.150">
    <property type="entry name" value="Vaccinia Virus protein VP39"/>
    <property type="match status" value="1"/>
</dbReference>
<dbReference type="Proteomes" id="UP000075880">
    <property type="component" value="Unassembled WGS sequence"/>
</dbReference>
<keyword evidence="4 9" id="KW-0489">Methyltransferase</keyword>
<dbReference type="FunFam" id="3.40.50.150:FF:000040">
    <property type="entry name" value="Putative ribosomal RNA methyltransferase 1"/>
    <property type="match status" value="1"/>
</dbReference>
<feature type="binding site" evidence="9">
    <location>
        <position position="55"/>
    </location>
    <ligand>
        <name>S-adenosyl-L-methionine</name>
        <dbReference type="ChEBI" id="CHEBI:59789"/>
    </ligand>
</feature>
<keyword evidence="5 9" id="KW-0808">Transferase</keyword>
<comment type="function">
    <text evidence="9">Methylates the 2'-O-ribose of nucleotides at positions 32 and 34 of the tRNA anticodon loop of substrate tRNAs.</text>
</comment>
<accession>A0A182JCV3</accession>
<dbReference type="InterPro" id="IPR028590">
    <property type="entry name" value="RNA_methyltr_E_TRM7"/>
</dbReference>
<comment type="subcellular location">
    <subcellularLocation>
        <location evidence="2 9">Cytoplasm</location>
    </subcellularLocation>
    <subcellularLocation>
        <location evidence="1">Nucleus</location>
    </subcellularLocation>
</comment>
<feature type="binding site" evidence="9">
    <location>
        <position position="97"/>
    </location>
    <ligand>
        <name>S-adenosyl-L-methionine</name>
        <dbReference type="ChEBI" id="CHEBI:59789"/>
    </ligand>
</feature>
<evidence type="ECO:0000259" key="10">
    <source>
        <dbReference type="Pfam" id="PF01728"/>
    </source>
</evidence>
<protein>
    <recommendedName>
        <fullName evidence="9">Putative tRNA (cytidine(32)/guanosine(34)-2'-O)-methyltransferase</fullName>
        <ecNumber evidence="9">2.1.1.205</ecNumber>
    </recommendedName>
    <alternativeName>
        <fullName evidence="9">2'-O-ribose RNA methyltransferase TRM7 homolog</fullName>
    </alternativeName>
</protein>
<evidence type="ECO:0000313" key="12">
    <source>
        <dbReference type="Proteomes" id="UP000075880"/>
    </source>
</evidence>
<feature type="active site" description="Proton acceptor" evidence="9">
    <location>
        <position position="163"/>
    </location>
</feature>
<sequence>MGKTSKDKRDIYYRLAKEEGWRARSAYKLLHIDEVFHIFEGVTRAVDLCAAPGSWSQVLSRRLYETREPQDRDEVKIIAVDLQAMGPLPGIIQLQGDITKLSTAQAIIGHFGEGQKAQLVVCDGAPDVTGLHDIDEYIQSQLLLAALSITTHVLTLGGTFVAKIFRGKDTTLLYSQLRIFFSRVTIAKPPSSRNSSIEAFVVCEDYKPPEGYVPQLIDPMLDDVQKIACETGSPVNRAIVPFLVCGDLRVFDSDMSYSLNIDPEKDYEYRDVVQKPLSPAYSEVLERMKTTSLKHGSIKVEADKKMD</sequence>
<dbReference type="STRING" id="41427.A0A182JCV3"/>
<reference evidence="11" key="2">
    <citation type="submission" date="2022-08" db="UniProtKB">
        <authorList>
            <consortium name="EnsemblMetazoa"/>
        </authorList>
    </citation>
    <scope>IDENTIFICATION</scope>
    <source>
        <strain evidence="11">EBRO</strain>
    </source>
</reference>
<dbReference type="GO" id="GO:0005737">
    <property type="term" value="C:cytoplasm"/>
    <property type="evidence" value="ECO:0007669"/>
    <property type="project" value="UniProtKB-SubCell"/>
</dbReference>
<evidence type="ECO:0000256" key="4">
    <source>
        <dbReference type="ARBA" id="ARBA00022603"/>
    </source>
</evidence>
<evidence type="ECO:0000256" key="7">
    <source>
        <dbReference type="ARBA" id="ARBA00022694"/>
    </source>
</evidence>